<protein>
    <submittedName>
        <fullName evidence="1">Phage XkdN-like protein</fullName>
    </submittedName>
</protein>
<dbReference type="InterPro" id="IPR038559">
    <property type="entry name" value="XkdN-like_sf"/>
</dbReference>
<proteinExistence type="predicted"/>
<dbReference type="Proteomes" id="UP000255234">
    <property type="component" value="Unassembled WGS sequence"/>
</dbReference>
<reference evidence="1 2" key="1">
    <citation type="submission" date="2018-06" db="EMBL/GenBank/DDBJ databases">
        <authorList>
            <consortium name="Pathogen Informatics"/>
            <person name="Doyle S."/>
        </authorList>
    </citation>
    <scope>NUCLEOTIDE SEQUENCE [LARGE SCALE GENOMIC DNA]</scope>
    <source>
        <strain evidence="1 2">NCTC10571</strain>
    </source>
</reference>
<sequence length="118" mass="13107">MAISVKELIEQKEKIEGNKKVLYDIETSIGTITVKQPEASFVADILKLDNVNELMILDNVVEPNLKDKDLQKAYNCIEPTDIVGKLFKAGEIGNIATAIMKCAGYESLEAKVHEEIKN</sequence>
<dbReference type="EMBL" id="UGPP01000001">
    <property type="protein sequence ID" value="STY71477.1"/>
    <property type="molecule type" value="Genomic_DNA"/>
</dbReference>
<dbReference type="RefSeq" id="WP_115151801.1">
    <property type="nucleotide sequence ID" value="NZ_UGPP01000001.1"/>
</dbReference>
<gene>
    <name evidence="1" type="ORF">NCTC10571_01633</name>
</gene>
<dbReference type="Gene3D" id="3.30.2220.30">
    <property type="match status" value="1"/>
</dbReference>
<dbReference type="AlphaFoldDB" id="A0A378NUC2"/>
<dbReference type="InterPro" id="IPR014986">
    <property type="entry name" value="XkdN-like"/>
</dbReference>
<dbReference type="Pfam" id="PF08890">
    <property type="entry name" value="Phage_TAC_5"/>
    <property type="match status" value="1"/>
</dbReference>
<evidence type="ECO:0000313" key="2">
    <source>
        <dbReference type="Proteomes" id="UP000255234"/>
    </source>
</evidence>
<evidence type="ECO:0000313" key="1">
    <source>
        <dbReference type="EMBL" id="STY71477.1"/>
    </source>
</evidence>
<accession>A0A378NUC2</accession>
<name>A0A378NUC2_9FIRM</name>
<organism evidence="1 2">
    <name type="scientific">Megamonas hypermegale</name>
    <dbReference type="NCBI Taxonomy" id="158847"/>
    <lineage>
        <taxon>Bacteria</taxon>
        <taxon>Bacillati</taxon>
        <taxon>Bacillota</taxon>
        <taxon>Negativicutes</taxon>
        <taxon>Selenomonadales</taxon>
        <taxon>Selenomonadaceae</taxon>
        <taxon>Megamonas</taxon>
    </lineage>
</organism>